<dbReference type="Gene3D" id="3.80.10.10">
    <property type="entry name" value="Ribonuclease Inhibitor"/>
    <property type="match status" value="2"/>
</dbReference>
<sequence length="466" mass="53103">MFEDTPDDAMIIIFRYLGQKEVLRTMTFISRNIYRITRKSIAVESLILRSRHVNNDTACRMISGYPSLKNIGFINTSITIATLKRLAKLRGNRILRIQISDNKLLRLNEVVLRKLLLQNSQLTTLVLDKVTVDFESSDTITTIIAEHLPNIKHLTLSNWTTELDVAPLMHCKSLESLSLLKSSHRLLCAVLKNTSIKTLSVDKFFIKDMDFPLSTTLSCLRIDYLFESYMQAFPNLLHVTARSLRCTFCNNTLESVQIRNDQFTDIVVDNIKHLQASSRIRSCVRLSINPNVESIKLTNMFVDCDSVRNWVLSFEKLGSLNLSSVGIDSSMDLSSHCSLHSLTLHNCGLTHFKLTTTSPLTYLNLSKNKRLRCVTVVQQLPLLSTLVLKSVDYLESINFLPDQSQGEGALRLVAVAPSLDVNKLLGNIENCEIVKVESRKSGFLGKYRRRFQGRYNDRFLDDDWNF</sequence>
<dbReference type="SUPFAM" id="SSF52047">
    <property type="entry name" value="RNI-like"/>
    <property type="match status" value="1"/>
</dbReference>
<keyword evidence="2" id="KW-1185">Reference proteome</keyword>
<dbReference type="AlphaFoldDB" id="A0AAW2Z1A9"/>
<proteinExistence type="predicted"/>
<name>A0AAW2Z1A9_9EUKA</name>
<reference evidence="1 2" key="1">
    <citation type="submission" date="2024-03" db="EMBL/GenBank/DDBJ databases">
        <title>The Acrasis kona genome and developmental transcriptomes reveal deep origins of eukaryotic multicellular pathways.</title>
        <authorList>
            <person name="Sheikh S."/>
            <person name="Fu C.-J."/>
            <person name="Brown M.W."/>
            <person name="Baldauf S.L."/>
        </authorList>
    </citation>
    <scope>NUCLEOTIDE SEQUENCE [LARGE SCALE GENOMIC DNA]</scope>
    <source>
        <strain evidence="1 2">ATCC MYA-3509</strain>
    </source>
</reference>
<dbReference type="InterPro" id="IPR032675">
    <property type="entry name" value="LRR_dom_sf"/>
</dbReference>
<dbReference type="Proteomes" id="UP001431209">
    <property type="component" value="Unassembled WGS sequence"/>
</dbReference>
<evidence type="ECO:0000313" key="1">
    <source>
        <dbReference type="EMBL" id="KAL0483189.1"/>
    </source>
</evidence>
<evidence type="ECO:0000313" key="2">
    <source>
        <dbReference type="Proteomes" id="UP001431209"/>
    </source>
</evidence>
<gene>
    <name evidence="1" type="ORF">AKO1_014863</name>
</gene>
<dbReference type="EMBL" id="JAOPGA020000945">
    <property type="protein sequence ID" value="KAL0483189.1"/>
    <property type="molecule type" value="Genomic_DNA"/>
</dbReference>
<accession>A0AAW2Z1A9</accession>
<organism evidence="1 2">
    <name type="scientific">Acrasis kona</name>
    <dbReference type="NCBI Taxonomy" id="1008807"/>
    <lineage>
        <taxon>Eukaryota</taxon>
        <taxon>Discoba</taxon>
        <taxon>Heterolobosea</taxon>
        <taxon>Tetramitia</taxon>
        <taxon>Eutetramitia</taxon>
        <taxon>Acrasidae</taxon>
        <taxon>Acrasis</taxon>
    </lineage>
</organism>
<evidence type="ECO:0008006" key="3">
    <source>
        <dbReference type="Google" id="ProtNLM"/>
    </source>
</evidence>
<protein>
    <recommendedName>
        <fullName evidence="3">F-box/LRR-repeat protein</fullName>
    </recommendedName>
</protein>
<comment type="caution">
    <text evidence="1">The sequence shown here is derived from an EMBL/GenBank/DDBJ whole genome shotgun (WGS) entry which is preliminary data.</text>
</comment>